<dbReference type="OrthoDB" id="9787096at2"/>
<evidence type="ECO:0000256" key="5">
    <source>
        <dbReference type="ARBA" id="ARBA00022917"/>
    </source>
</evidence>
<feature type="modified residue" description="N6-(pyridoxal phosphate)lysine" evidence="8 9">
    <location>
        <position position="300"/>
    </location>
</feature>
<comment type="subcellular location">
    <subcellularLocation>
        <location evidence="8">Cytoplasm</location>
    </subcellularLocation>
</comment>
<comment type="function">
    <text evidence="8">Converts seryl-tRNA(Sec) to selenocysteinyl-tRNA(Sec) required for selenoprotein biosynthesis.</text>
</comment>
<dbReference type="EC" id="2.9.1.1" evidence="8"/>
<keyword evidence="4 8" id="KW-0663">Pyridoxal phosphate</keyword>
<comment type="cofactor">
    <cofactor evidence="1 8 9">
        <name>pyridoxal 5'-phosphate</name>
        <dbReference type="ChEBI" id="CHEBI:597326"/>
    </cofactor>
</comment>
<dbReference type="Proteomes" id="UP000182062">
    <property type="component" value="Unassembled WGS sequence"/>
</dbReference>
<dbReference type="AlphaFoldDB" id="A0A1J6X1A5"/>
<dbReference type="InterPro" id="IPR015424">
    <property type="entry name" value="PyrdxlP-dep_Trfase"/>
</dbReference>
<dbReference type="InterPro" id="IPR018319">
    <property type="entry name" value="SelA-like"/>
</dbReference>
<dbReference type="GO" id="GO:0004125">
    <property type="term" value="F:L-seryl-tRNA(Sec) selenium transferase activity"/>
    <property type="evidence" value="ECO:0007669"/>
    <property type="project" value="UniProtKB-UniRule"/>
</dbReference>
<dbReference type="PANTHER" id="PTHR32328">
    <property type="entry name" value="L-SERYL-TRNA(SEC) SELENIUM TRANSFERASE"/>
    <property type="match status" value="1"/>
</dbReference>
<dbReference type="InterPro" id="IPR004534">
    <property type="entry name" value="SelA_trans"/>
</dbReference>
<proteinExistence type="inferred from homology"/>
<evidence type="ECO:0000256" key="9">
    <source>
        <dbReference type="PIRSR" id="PIRSR618319-50"/>
    </source>
</evidence>
<dbReference type="InterPro" id="IPR015421">
    <property type="entry name" value="PyrdxlP-dep_Trfase_major"/>
</dbReference>
<keyword evidence="3 8" id="KW-0808">Transferase</keyword>
<comment type="catalytic activity">
    <reaction evidence="8">
        <text>L-seryl-tRNA(Sec) + selenophosphate + H(+) = L-selenocysteinyl-tRNA(Sec) + phosphate</text>
        <dbReference type="Rhea" id="RHEA:22728"/>
        <dbReference type="Rhea" id="RHEA-COMP:9742"/>
        <dbReference type="Rhea" id="RHEA-COMP:9743"/>
        <dbReference type="ChEBI" id="CHEBI:15378"/>
        <dbReference type="ChEBI" id="CHEBI:16144"/>
        <dbReference type="ChEBI" id="CHEBI:43474"/>
        <dbReference type="ChEBI" id="CHEBI:78533"/>
        <dbReference type="ChEBI" id="CHEBI:78573"/>
        <dbReference type="EC" id="2.9.1.1"/>
    </reaction>
</comment>
<sequence>MKELLRKIPPIHEVLETGGFNRFIEINDLSSNQGKELVKESIATIRKHILEGTWEGPPPDTKGFLDAMFMHAGKIKRKKYSISLHRIINASGIVLHTNLGRARIGAETIEHISIVAGSYNNLEYDIDEGKRGTRHTHAEKFICELTGAEAAMIVNNNAAAVFFILSALAKNKEVIVSRGELVEIGGSFRVSSIMEESGAKLVEVGTTNKTHLKDYQGHIGEDTAMIMKVHQSNFVMKGFTSAVESAELAGLTKEYDHVLYYEDLGSGALFDYSKYGIGEEPLVSDVIEKGADLVSFSGDKLLGGPQAGIIAGKKEAVDLLKKHQLARVLRVDKMTIAALEMTLLHYLKKEEDKIPAVFGITRQKEDIHQQSMKLVEQLKHRNVSFILELREGTSKVGGGTMPEVELDTYLVSIQHNHIPANEIHKRLRMQDPGVITRIHQDHILIDLRTVSPEEHDEILEALVELNGQIEKDLPFS</sequence>
<evidence type="ECO:0000313" key="10">
    <source>
        <dbReference type="EMBL" id="OIU71921.1"/>
    </source>
</evidence>
<dbReference type="SUPFAM" id="SSF53383">
    <property type="entry name" value="PLP-dependent transferases"/>
    <property type="match status" value="1"/>
</dbReference>
<evidence type="ECO:0000256" key="6">
    <source>
        <dbReference type="ARBA" id="ARBA00023266"/>
    </source>
</evidence>
<reference evidence="10 11" key="1">
    <citation type="submission" date="2016-09" db="EMBL/GenBank/DDBJ databases">
        <title>Bacillus aquimaris SAMM genome sequence reveals colonization and biosurfactant production capacities.</title>
        <authorList>
            <person name="Waghmode S.R."/>
            <person name="Suryavanshi M.V."/>
        </authorList>
    </citation>
    <scope>NUCLEOTIDE SEQUENCE [LARGE SCALE GENOMIC DNA]</scope>
    <source>
        <strain evidence="10 11">SAMM</strain>
    </source>
</reference>
<evidence type="ECO:0000256" key="2">
    <source>
        <dbReference type="ARBA" id="ARBA00022490"/>
    </source>
</evidence>
<dbReference type="GO" id="GO:0001514">
    <property type="term" value="P:selenocysteine incorporation"/>
    <property type="evidence" value="ECO:0007669"/>
    <property type="project" value="UniProtKB-UniRule"/>
</dbReference>
<dbReference type="Gene3D" id="3.90.1150.180">
    <property type="match status" value="1"/>
</dbReference>
<organism evidence="10 11">
    <name type="scientific">Rossellomorea aquimaris</name>
    <dbReference type="NCBI Taxonomy" id="189382"/>
    <lineage>
        <taxon>Bacteria</taxon>
        <taxon>Bacillati</taxon>
        <taxon>Bacillota</taxon>
        <taxon>Bacilli</taxon>
        <taxon>Bacillales</taxon>
        <taxon>Bacillaceae</taxon>
        <taxon>Rossellomorea</taxon>
    </lineage>
</organism>
<keyword evidence="5 8" id="KW-0648">Protein biosynthesis</keyword>
<dbReference type="HAMAP" id="MF_00423">
    <property type="entry name" value="SelA"/>
    <property type="match status" value="1"/>
</dbReference>
<evidence type="ECO:0000256" key="8">
    <source>
        <dbReference type="HAMAP-Rule" id="MF_00423"/>
    </source>
</evidence>
<evidence type="ECO:0000256" key="4">
    <source>
        <dbReference type="ARBA" id="ARBA00022898"/>
    </source>
</evidence>
<gene>
    <name evidence="8" type="primary">selA</name>
    <name evidence="10" type="ORF">BHE18_04555</name>
</gene>
<dbReference type="PANTHER" id="PTHR32328:SF0">
    <property type="entry name" value="L-SERYL-TRNA(SEC) SELENIUM TRANSFERASE"/>
    <property type="match status" value="1"/>
</dbReference>
<evidence type="ECO:0000313" key="11">
    <source>
        <dbReference type="Proteomes" id="UP000182062"/>
    </source>
</evidence>
<dbReference type="GO" id="GO:0005737">
    <property type="term" value="C:cytoplasm"/>
    <property type="evidence" value="ECO:0007669"/>
    <property type="project" value="UniProtKB-SubCell"/>
</dbReference>
<dbReference type="GO" id="GO:0001717">
    <property type="term" value="P:conversion of seryl-tRNAsec to selenocys-tRNAsec"/>
    <property type="evidence" value="ECO:0007669"/>
    <property type="project" value="UniProtKB-UniRule"/>
</dbReference>
<dbReference type="RefSeq" id="WP_071617586.1">
    <property type="nucleotide sequence ID" value="NZ_MINN01000074.1"/>
</dbReference>
<keyword evidence="11" id="KW-1185">Reference proteome</keyword>
<protein>
    <recommendedName>
        <fullName evidence="8">L-seryl-tRNA(Sec) selenium transferase</fullName>
        <ecNumber evidence="8">2.9.1.1</ecNumber>
    </recommendedName>
    <alternativeName>
        <fullName evidence="8">Selenocysteine synthase</fullName>
        <shortName evidence="8">Sec synthase</shortName>
    </alternativeName>
    <alternativeName>
        <fullName evidence="8">Selenocysteinyl-tRNA(Sec) synthase</fullName>
    </alternativeName>
</protein>
<keyword evidence="2 8" id="KW-0963">Cytoplasm</keyword>
<evidence type="ECO:0000256" key="7">
    <source>
        <dbReference type="ARBA" id="ARBA00044507"/>
    </source>
</evidence>
<dbReference type="EMBL" id="MINN01000074">
    <property type="protein sequence ID" value="OIU71921.1"/>
    <property type="molecule type" value="Genomic_DNA"/>
</dbReference>
<evidence type="ECO:0000256" key="1">
    <source>
        <dbReference type="ARBA" id="ARBA00001933"/>
    </source>
</evidence>
<dbReference type="NCBIfam" id="TIGR00474">
    <property type="entry name" value="selA"/>
    <property type="match status" value="1"/>
</dbReference>
<comment type="similarity">
    <text evidence="7 8">Belongs to the SelA family.</text>
</comment>
<keyword evidence="6 8" id="KW-0711">Selenium</keyword>
<dbReference type="UniPathway" id="UPA00906">
    <property type="reaction ID" value="UER00896"/>
</dbReference>
<comment type="caution">
    <text evidence="10">The sequence shown here is derived from an EMBL/GenBank/DDBJ whole genome shotgun (WGS) entry which is preliminary data.</text>
</comment>
<dbReference type="Gene3D" id="3.40.640.10">
    <property type="entry name" value="Type I PLP-dependent aspartate aminotransferase-like (Major domain)"/>
    <property type="match status" value="1"/>
</dbReference>
<accession>A0A1J6X1A5</accession>
<comment type="pathway">
    <text evidence="8">Aminoacyl-tRNA biosynthesis; selenocysteinyl-tRNA(Sec) biosynthesis; selenocysteinyl-tRNA(Sec) from L-seryl-tRNA(Sec) (bacterial route): step 1/1.</text>
</comment>
<name>A0A1J6X1A5_9BACI</name>
<dbReference type="Pfam" id="PF03841">
    <property type="entry name" value="SelA"/>
    <property type="match status" value="1"/>
</dbReference>
<evidence type="ECO:0000256" key="3">
    <source>
        <dbReference type="ARBA" id="ARBA00022679"/>
    </source>
</evidence>